<evidence type="ECO:0000313" key="1">
    <source>
        <dbReference type="EMBL" id="SKC23630.1"/>
    </source>
</evidence>
<keyword evidence="2" id="KW-1185">Reference proteome</keyword>
<dbReference type="Proteomes" id="UP000191055">
    <property type="component" value="Unassembled WGS sequence"/>
</dbReference>
<name>A0A1T5HSY2_9BACT</name>
<reference evidence="1 2" key="1">
    <citation type="submission" date="2017-02" db="EMBL/GenBank/DDBJ databases">
        <authorList>
            <person name="Peterson S.W."/>
        </authorList>
    </citation>
    <scope>NUCLEOTIDE SEQUENCE [LARGE SCALE GENOMIC DNA]</scope>
    <source>
        <strain evidence="1 2">DSM 24412</strain>
    </source>
</reference>
<accession>A0A1T5HSY2</accession>
<proteinExistence type="predicted"/>
<organism evidence="1 2">
    <name type="scientific">Alkalitalea saponilacus</name>
    <dbReference type="NCBI Taxonomy" id="889453"/>
    <lineage>
        <taxon>Bacteria</taxon>
        <taxon>Pseudomonadati</taxon>
        <taxon>Bacteroidota</taxon>
        <taxon>Bacteroidia</taxon>
        <taxon>Marinilabiliales</taxon>
        <taxon>Marinilabiliaceae</taxon>
        <taxon>Alkalitalea</taxon>
    </lineage>
</organism>
<protein>
    <submittedName>
        <fullName evidence="1">Uncharacterized protein</fullName>
    </submittedName>
</protein>
<dbReference type="EMBL" id="FUYV01000019">
    <property type="protein sequence ID" value="SKC23630.1"/>
    <property type="molecule type" value="Genomic_DNA"/>
</dbReference>
<dbReference type="AlphaFoldDB" id="A0A1T5HSY2"/>
<sequence length="39" mass="4890">MVEYSSDNDKDNEFARLSDRFIQQHQRIFFEIRYFEDLS</sequence>
<evidence type="ECO:0000313" key="2">
    <source>
        <dbReference type="Proteomes" id="UP000191055"/>
    </source>
</evidence>
<gene>
    <name evidence="1" type="ORF">SAMN03080601_02909</name>
</gene>